<dbReference type="Gene3D" id="3.10.180.10">
    <property type="entry name" value="2,3-Dihydroxybiphenyl 1,2-Dioxygenase, domain 1"/>
    <property type="match status" value="1"/>
</dbReference>
<comment type="caution">
    <text evidence="2">The sequence shown here is derived from an EMBL/GenBank/DDBJ whole genome shotgun (WGS) entry which is preliminary data.</text>
</comment>
<keyword evidence="3" id="KW-1185">Reference proteome</keyword>
<dbReference type="InterPro" id="IPR029068">
    <property type="entry name" value="Glyas_Bleomycin-R_OHBP_Dase"/>
</dbReference>
<proteinExistence type="predicted"/>
<protein>
    <recommendedName>
        <fullName evidence="1">Glyoxalase-like domain-containing protein</fullName>
    </recommendedName>
</protein>
<name>A0A1Q8ZPY2_9HYPH</name>
<feature type="domain" description="Glyoxalase-like" evidence="1">
    <location>
        <begin position="8"/>
        <end position="186"/>
    </location>
</feature>
<dbReference type="SUPFAM" id="SSF54593">
    <property type="entry name" value="Glyoxalase/Bleomycin resistance protein/Dihydroxybiphenyl dioxygenase"/>
    <property type="match status" value="1"/>
</dbReference>
<dbReference type="AlphaFoldDB" id="A0A1Q8ZPY2"/>
<reference evidence="2 3" key="1">
    <citation type="submission" date="2016-09" db="EMBL/GenBank/DDBJ databases">
        <title>Rhizobium oryziradicis sp. nov., isolated from the root of rice.</title>
        <authorList>
            <person name="Zhao J."/>
            <person name="Zhang X."/>
        </authorList>
    </citation>
    <scope>NUCLEOTIDE SEQUENCE [LARGE SCALE GENOMIC DNA]</scope>
    <source>
        <strain evidence="2 3">N19</strain>
    </source>
</reference>
<evidence type="ECO:0000313" key="2">
    <source>
        <dbReference type="EMBL" id="OLP43826.1"/>
    </source>
</evidence>
<evidence type="ECO:0000313" key="3">
    <source>
        <dbReference type="Proteomes" id="UP000186894"/>
    </source>
</evidence>
<dbReference type="Pfam" id="PF13468">
    <property type="entry name" value="Glyoxalase_3"/>
    <property type="match status" value="1"/>
</dbReference>
<dbReference type="PANTHER" id="PTHR40265:SF1">
    <property type="entry name" value="GLYOXALASE-LIKE DOMAIN-CONTAINING PROTEIN"/>
    <property type="match status" value="1"/>
</dbReference>
<dbReference type="PANTHER" id="PTHR40265">
    <property type="entry name" value="BLL2707 PROTEIN"/>
    <property type="match status" value="1"/>
</dbReference>
<accession>A0A1Q8ZPY2</accession>
<evidence type="ECO:0000259" key="1">
    <source>
        <dbReference type="Pfam" id="PF13468"/>
    </source>
</evidence>
<dbReference type="Proteomes" id="UP000186894">
    <property type="component" value="Unassembled WGS sequence"/>
</dbReference>
<gene>
    <name evidence="2" type="ORF">BJF95_22400</name>
</gene>
<dbReference type="STRING" id="1867956.BJF95_22400"/>
<organism evidence="2 3">
    <name type="scientific">Rhizobium oryziradicis</name>
    <dbReference type="NCBI Taxonomy" id="1867956"/>
    <lineage>
        <taxon>Bacteria</taxon>
        <taxon>Pseudomonadati</taxon>
        <taxon>Pseudomonadota</taxon>
        <taxon>Alphaproteobacteria</taxon>
        <taxon>Hyphomicrobiales</taxon>
        <taxon>Rhizobiaceae</taxon>
        <taxon>Rhizobium/Agrobacterium group</taxon>
        <taxon>Rhizobium</taxon>
    </lineage>
</organism>
<sequence length="283" mass="30376">MQSNIRSVDHLVLPVSDLEIARARLQSLGFCVAANGRHPFGTENACIFLPDNTYLEPLAVVDAAEAEGAITNGNLFVARDKVFRQHRAEGLSAIVVQSEDAIADHAAFAAAGVGASGDILEFSRPVRLPDGQESISSFRLAFAIEPLVETFFLFACQRLNPLPVDRDALETHANGVLGVKRVLMQTGHKNYQELMTPVFGRASREITNGHAFDARNMSVEVVVGNDASIGIVVLALVFTVADLKVTEAVLAANGVCHVRTQDEIVVQAAPGQGVTFLFEENAL</sequence>
<dbReference type="InterPro" id="IPR025870">
    <property type="entry name" value="Glyoxalase-like_dom"/>
</dbReference>
<dbReference type="EMBL" id="MKIM01000028">
    <property type="protein sequence ID" value="OLP43826.1"/>
    <property type="molecule type" value="Genomic_DNA"/>
</dbReference>